<feature type="compositionally biased region" description="Polar residues" evidence="16">
    <location>
        <begin position="263"/>
        <end position="277"/>
    </location>
</feature>
<protein>
    <recommendedName>
        <fullName evidence="8">Phosphatidylinositol 3,4,5-trisphosphate 3-phosphatase and dual-specificity protein phosphatase PTEN</fullName>
        <ecNumber evidence="3">3.1.3.16</ecNumber>
        <ecNumber evidence="2">3.1.3.67</ecNumber>
    </recommendedName>
    <alternativeName>
        <fullName evidence="12">Inositol polyphosphate 3-phosphatase</fullName>
    </alternativeName>
</protein>
<dbReference type="InterPro" id="IPR035892">
    <property type="entry name" value="C2_domain_sf"/>
</dbReference>
<evidence type="ECO:0000259" key="17">
    <source>
        <dbReference type="PROSITE" id="PS50056"/>
    </source>
</evidence>
<dbReference type="Gene3D" id="2.60.40.1110">
    <property type="match status" value="1"/>
</dbReference>
<dbReference type="GO" id="GO:0043491">
    <property type="term" value="P:phosphatidylinositol 3-kinase/protein kinase B signal transduction"/>
    <property type="evidence" value="ECO:0007669"/>
    <property type="project" value="TreeGrafter"/>
</dbReference>
<dbReference type="GO" id="GO:0004725">
    <property type="term" value="F:protein tyrosine phosphatase activity"/>
    <property type="evidence" value="ECO:0007669"/>
    <property type="project" value="UniProtKB-EC"/>
</dbReference>
<dbReference type="GO" id="GO:0046856">
    <property type="term" value="P:phosphatidylinositol dephosphorylation"/>
    <property type="evidence" value="ECO:0007669"/>
    <property type="project" value="TreeGrafter"/>
</dbReference>
<dbReference type="PANTHER" id="PTHR12305:SF81">
    <property type="entry name" value="PHOSPHATIDYLINOSITOL 3,4,5-TRISPHOSPHATE 3-PHOSPHATASE AND DUAL-SPECIFICITY PROTEIN PHOSPHATASE PTEN"/>
    <property type="match status" value="1"/>
</dbReference>
<dbReference type="GO" id="GO:0051896">
    <property type="term" value="P:regulation of phosphatidylinositol 3-kinase/protein kinase B signal transduction"/>
    <property type="evidence" value="ECO:0007669"/>
    <property type="project" value="TreeGrafter"/>
</dbReference>
<dbReference type="GO" id="GO:0008285">
    <property type="term" value="P:negative regulation of cell population proliferation"/>
    <property type="evidence" value="ECO:0007669"/>
    <property type="project" value="TreeGrafter"/>
</dbReference>
<feature type="compositionally biased region" description="Low complexity" evidence="16">
    <location>
        <begin position="232"/>
        <end position="247"/>
    </location>
</feature>
<dbReference type="InterPro" id="IPR016130">
    <property type="entry name" value="Tyr_Pase_AS"/>
</dbReference>
<dbReference type="GO" id="GO:0042995">
    <property type="term" value="C:cell projection"/>
    <property type="evidence" value="ECO:0007669"/>
    <property type="project" value="UniProtKB-ARBA"/>
</dbReference>
<feature type="region of interest" description="Disordered" evidence="16">
    <location>
        <begin position="232"/>
        <end position="281"/>
    </location>
</feature>
<reference evidence="20" key="1">
    <citation type="journal article" date="2023" name="Mol. Biol. Evol.">
        <title>Third-Generation Sequencing Reveals the Adaptive Role of the Epigenome in Three Deep-Sea Polychaetes.</title>
        <authorList>
            <person name="Perez M."/>
            <person name="Aroh O."/>
            <person name="Sun Y."/>
            <person name="Lan Y."/>
            <person name="Juniper S.K."/>
            <person name="Young C.R."/>
            <person name="Angers B."/>
            <person name="Qian P.Y."/>
        </authorList>
    </citation>
    <scope>NUCLEOTIDE SEQUENCE</scope>
    <source>
        <strain evidence="20">P08H-3</strain>
    </source>
</reference>
<feature type="domain" description="C2 tensin-type" evidence="19">
    <location>
        <begin position="86"/>
        <end position="348"/>
    </location>
</feature>
<comment type="catalytic activity">
    <reaction evidence="11">
        <text>1D-myo-inositol 1,3,4,5,6-pentakisphosphate + H2O = 1D-myo-inositol 1,4,5,6-tetrakisphosphate + phosphate</text>
        <dbReference type="Rhea" id="RHEA:77143"/>
        <dbReference type="ChEBI" id="CHEBI:15377"/>
        <dbReference type="ChEBI" id="CHEBI:43474"/>
        <dbReference type="ChEBI" id="CHEBI:57627"/>
        <dbReference type="ChEBI" id="CHEBI:57733"/>
    </reaction>
    <physiologicalReaction direction="left-to-right" evidence="11">
        <dbReference type="Rhea" id="RHEA:77144"/>
    </physiologicalReaction>
</comment>
<evidence type="ECO:0000256" key="11">
    <source>
        <dbReference type="ARBA" id="ARBA00043762"/>
    </source>
</evidence>
<dbReference type="GO" id="GO:0005886">
    <property type="term" value="C:plasma membrane"/>
    <property type="evidence" value="ECO:0007669"/>
    <property type="project" value="TreeGrafter"/>
</dbReference>
<feature type="compositionally biased region" description="Acidic residues" evidence="16">
    <location>
        <begin position="371"/>
        <end position="387"/>
    </location>
</feature>
<accession>A0AAD9JX42</accession>
<keyword evidence="5" id="KW-0378">Hydrolase</keyword>
<dbReference type="InterPro" id="IPR029023">
    <property type="entry name" value="Tensin_phosphatase"/>
</dbReference>
<comment type="caution">
    <text evidence="20">The sequence shown here is derived from an EMBL/GenBank/DDBJ whole genome shotgun (WGS) entry which is preliminary data.</text>
</comment>
<dbReference type="PANTHER" id="PTHR12305">
    <property type="entry name" value="PHOSPHATASE WITH HOMOLOGY TO TENSIN"/>
    <property type="match status" value="1"/>
</dbReference>
<feature type="region of interest" description="Disordered" evidence="16">
    <location>
        <begin position="363"/>
        <end position="396"/>
    </location>
</feature>
<comment type="catalytic activity">
    <reaction evidence="7">
        <text>1,2-dioctanoyl-sn-glycero-3-phospho-(1D-myo-inositol-3,4,5-trisphosphate) + H2O = 1,2-dioctanoyl-sn-glycero-3-phospho-(1D-myo-inositol-4,5-bisphosphate) + phosphate</text>
        <dbReference type="Rhea" id="RHEA:43552"/>
        <dbReference type="ChEBI" id="CHEBI:15377"/>
        <dbReference type="ChEBI" id="CHEBI:43474"/>
        <dbReference type="ChEBI" id="CHEBI:83416"/>
        <dbReference type="ChEBI" id="CHEBI:83419"/>
    </reaction>
    <physiologicalReaction direction="left-to-right" evidence="7">
        <dbReference type="Rhea" id="RHEA:43553"/>
    </physiologicalReaction>
</comment>
<evidence type="ECO:0000259" key="18">
    <source>
        <dbReference type="PROSITE" id="PS51181"/>
    </source>
</evidence>
<evidence type="ECO:0000256" key="10">
    <source>
        <dbReference type="ARBA" id="ARBA00043760"/>
    </source>
</evidence>
<dbReference type="Gene3D" id="3.90.190.10">
    <property type="entry name" value="Protein tyrosine phosphatase superfamily"/>
    <property type="match status" value="1"/>
</dbReference>
<keyword evidence="4" id="KW-0963">Cytoplasm</keyword>
<evidence type="ECO:0000256" key="7">
    <source>
        <dbReference type="ARBA" id="ARBA00034268"/>
    </source>
</evidence>
<evidence type="ECO:0000256" key="12">
    <source>
        <dbReference type="ARBA" id="ARBA00044309"/>
    </source>
</evidence>
<gene>
    <name evidence="20" type="ORF">LSH36_132g02021</name>
</gene>
<dbReference type="InterPro" id="IPR000387">
    <property type="entry name" value="Tyr_Pase_dom"/>
</dbReference>
<comment type="catalytic activity">
    <reaction evidence="15">
        <text>O-phospho-L-tyrosyl-[protein] + H2O = L-tyrosyl-[protein] + phosphate</text>
        <dbReference type="Rhea" id="RHEA:10684"/>
        <dbReference type="Rhea" id="RHEA-COMP:10136"/>
        <dbReference type="Rhea" id="RHEA-COMP:20101"/>
        <dbReference type="ChEBI" id="CHEBI:15377"/>
        <dbReference type="ChEBI" id="CHEBI:43474"/>
        <dbReference type="ChEBI" id="CHEBI:46858"/>
        <dbReference type="ChEBI" id="CHEBI:61978"/>
        <dbReference type="EC" id="3.1.3.48"/>
    </reaction>
    <physiologicalReaction direction="left-to-right" evidence="15">
        <dbReference type="Rhea" id="RHEA:10685"/>
    </physiologicalReaction>
</comment>
<dbReference type="EC" id="3.1.3.67" evidence="2"/>
<dbReference type="EC" id="3.1.3.16" evidence="3"/>
<keyword evidence="21" id="KW-1185">Reference proteome</keyword>
<dbReference type="Pfam" id="PF10409">
    <property type="entry name" value="PTEN_C2"/>
    <property type="match status" value="1"/>
</dbReference>
<evidence type="ECO:0000256" key="6">
    <source>
        <dbReference type="ARBA" id="ARBA00034256"/>
    </source>
</evidence>
<dbReference type="PROSITE" id="PS00383">
    <property type="entry name" value="TYR_PHOSPHATASE_1"/>
    <property type="match status" value="1"/>
</dbReference>
<comment type="catalytic activity">
    <reaction evidence="10">
        <text>a 1,2-diacyl-sn-glycero-3-phospho-(1D-myo-inositol-3,4,5-trisphosphate) + H2O = a 1,2-diacyl-sn-glycero-3-phospho-(1D-myo-inositol-4,5-bisphosphate) + phosphate</text>
        <dbReference type="Rhea" id="RHEA:25017"/>
        <dbReference type="ChEBI" id="CHEBI:15377"/>
        <dbReference type="ChEBI" id="CHEBI:43474"/>
        <dbReference type="ChEBI" id="CHEBI:57836"/>
        <dbReference type="ChEBI" id="CHEBI:58456"/>
        <dbReference type="EC" id="3.1.3.67"/>
    </reaction>
    <physiologicalReaction direction="left-to-right" evidence="10">
        <dbReference type="Rhea" id="RHEA:25018"/>
    </physiologicalReaction>
</comment>
<comment type="subcellular location">
    <subcellularLocation>
        <location evidence="1">Cytoplasm</location>
    </subcellularLocation>
</comment>
<evidence type="ECO:0000259" key="19">
    <source>
        <dbReference type="PROSITE" id="PS51182"/>
    </source>
</evidence>
<proteinExistence type="predicted"/>
<dbReference type="InterPro" id="IPR029021">
    <property type="entry name" value="Prot-tyrosine_phosphatase-like"/>
</dbReference>
<evidence type="ECO:0000256" key="14">
    <source>
        <dbReference type="ARBA" id="ARBA00048832"/>
    </source>
</evidence>
<dbReference type="PROSITE" id="PS51182">
    <property type="entry name" value="C2_TENSIN"/>
    <property type="match status" value="1"/>
</dbReference>
<organism evidence="20 21">
    <name type="scientific">Paralvinella palmiformis</name>
    <dbReference type="NCBI Taxonomy" id="53620"/>
    <lineage>
        <taxon>Eukaryota</taxon>
        <taxon>Metazoa</taxon>
        <taxon>Spiralia</taxon>
        <taxon>Lophotrochozoa</taxon>
        <taxon>Annelida</taxon>
        <taxon>Polychaeta</taxon>
        <taxon>Sedentaria</taxon>
        <taxon>Canalipalpata</taxon>
        <taxon>Terebellida</taxon>
        <taxon>Terebelliformia</taxon>
        <taxon>Alvinellidae</taxon>
        <taxon>Paralvinella</taxon>
    </lineage>
</organism>
<dbReference type="GO" id="GO:0016314">
    <property type="term" value="F:phosphatidylinositol-3,4,5-trisphosphate 3-phosphatase activity"/>
    <property type="evidence" value="ECO:0007669"/>
    <property type="project" value="UniProtKB-EC"/>
</dbReference>
<dbReference type="GO" id="GO:0005634">
    <property type="term" value="C:nucleus"/>
    <property type="evidence" value="ECO:0007669"/>
    <property type="project" value="TreeGrafter"/>
</dbReference>
<evidence type="ECO:0000256" key="5">
    <source>
        <dbReference type="ARBA" id="ARBA00022801"/>
    </source>
</evidence>
<dbReference type="InterPro" id="IPR014020">
    <property type="entry name" value="Tensin_C2-dom"/>
</dbReference>
<evidence type="ECO:0000256" key="15">
    <source>
        <dbReference type="ARBA" id="ARBA00051341"/>
    </source>
</evidence>
<dbReference type="InterPro" id="IPR051281">
    <property type="entry name" value="Dual-spec_lipid-protein_phosph"/>
</dbReference>
<dbReference type="AlphaFoldDB" id="A0AAD9JX42"/>
<comment type="catalytic activity">
    <reaction evidence="9">
        <text>1D-myo-inositol 1,3,4,5-tetrakisphosphate + H2O = 1D-myo-inositol 1,4,5-trisphosphate + phosphate</text>
        <dbReference type="Rhea" id="RHEA:77155"/>
        <dbReference type="ChEBI" id="CHEBI:15377"/>
        <dbReference type="ChEBI" id="CHEBI:43474"/>
        <dbReference type="ChEBI" id="CHEBI:57895"/>
        <dbReference type="ChEBI" id="CHEBI:203600"/>
    </reaction>
    <physiologicalReaction direction="left-to-right" evidence="9">
        <dbReference type="Rhea" id="RHEA:77156"/>
    </physiologicalReaction>
</comment>
<evidence type="ECO:0000256" key="9">
    <source>
        <dbReference type="ARBA" id="ARBA00043734"/>
    </source>
</evidence>
<dbReference type="SMART" id="SM01326">
    <property type="entry name" value="PTEN_C2"/>
    <property type="match status" value="1"/>
</dbReference>
<evidence type="ECO:0000256" key="16">
    <source>
        <dbReference type="SAM" id="MobiDB-lite"/>
    </source>
</evidence>
<evidence type="ECO:0000256" key="2">
    <source>
        <dbReference type="ARBA" id="ARBA00013015"/>
    </source>
</evidence>
<dbReference type="EMBL" id="JAODUP010000132">
    <property type="protein sequence ID" value="KAK2160491.1"/>
    <property type="molecule type" value="Genomic_DNA"/>
</dbReference>
<dbReference type="GO" id="GO:0050793">
    <property type="term" value="P:regulation of developmental process"/>
    <property type="evidence" value="ECO:0007669"/>
    <property type="project" value="UniProtKB-ARBA"/>
</dbReference>
<dbReference type="Pfam" id="PF22785">
    <property type="entry name" value="Tc-R-P"/>
    <property type="match status" value="1"/>
</dbReference>
<evidence type="ECO:0000256" key="4">
    <source>
        <dbReference type="ARBA" id="ARBA00022490"/>
    </source>
</evidence>
<feature type="domain" description="Tyrosine specific protein phosphatases" evidence="17">
    <location>
        <begin position="46"/>
        <end position="103"/>
    </location>
</feature>
<feature type="domain" description="Phosphatase tensin-type" evidence="18">
    <location>
        <begin position="1"/>
        <end position="128"/>
    </location>
</feature>
<evidence type="ECO:0000313" key="20">
    <source>
        <dbReference type="EMBL" id="KAK2160491.1"/>
    </source>
</evidence>
<dbReference type="SUPFAM" id="SSF49562">
    <property type="entry name" value="C2 domain (Calcium/lipid-binding domain, CaLB)"/>
    <property type="match status" value="2"/>
</dbReference>
<dbReference type="GO" id="GO:0048870">
    <property type="term" value="P:cell motility"/>
    <property type="evidence" value="ECO:0007669"/>
    <property type="project" value="TreeGrafter"/>
</dbReference>
<evidence type="ECO:0000256" key="13">
    <source>
        <dbReference type="ARBA" id="ARBA00047986"/>
    </source>
</evidence>
<comment type="catalytic activity">
    <reaction evidence="13">
        <text>O-phospho-L-seryl-[protein] + H2O = L-seryl-[protein] + phosphate</text>
        <dbReference type="Rhea" id="RHEA:20629"/>
        <dbReference type="Rhea" id="RHEA-COMP:9863"/>
        <dbReference type="Rhea" id="RHEA-COMP:11604"/>
        <dbReference type="ChEBI" id="CHEBI:15377"/>
        <dbReference type="ChEBI" id="CHEBI:29999"/>
        <dbReference type="ChEBI" id="CHEBI:43474"/>
        <dbReference type="ChEBI" id="CHEBI:83421"/>
        <dbReference type="EC" id="3.1.3.16"/>
    </reaction>
    <physiologicalReaction direction="left-to-right" evidence="13">
        <dbReference type="Rhea" id="RHEA:20630"/>
    </physiologicalReaction>
</comment>
<dbReference type="PROSITE" id="PS50056">
    <property type="entry name" value="TYR_PHOSPHATASE_2"/>
    <property type="match status" value="1"/>
</dbReference>
<comment type="catalytic activity">
    <reaction evidence="14">
        <text>O-phospho-L-threonyl-[protein] + H2O = L-threonyl-[protein] + phosphate</text>
        <dbReference type="Rhea" id="RHEA:47004"/>
        <dbReference type="Rhea" id="RHEA-COMP:11060"/>
        <dbReference type="Rhea" id="RHEA-COMP:11605"/>
        <dbReference type="ChEBI" id="CHEBI:15377"/>
        <dbReference type="ChEBI" id="CHEBI:30013"/>
        <dbReference type="ChEBI" id="CHEBI:43474"/>
        <dbReference type="ChEBI" id="CHEBI:61977"/>
        <dbReference type="EC" id="3.1.3.16"/>
    </reaction>
    <physiologicalReaction direction="left-to-right" evidence="14">
        <dbReference type="Rhea" id="RHEA:47005"/>
    </physiologicalReaction>
</comment>
<dbReference type="SUPFAM" id="SSF52799">
    <property type="entry name" value="(Phosphotyrosine protein) phosphatases II"/>
    <property type="match status" value="1"/>
</dbReference>
<comment type="catalytic activity">
    <reaction evidence="6">
        <text>1,2-dihexadecanoyl-sn-glycero-3-phospho-(1D-myo-inositol-3,4,5-trisphosphate) + H2O = 1,2-dihexadecanoyl-sn-glycero-3-phospho-(1D-myo-inositol-4,5-bisphosphate) + phosphate</text>
        <dbReference type="Rhea" id="RHEA:43560"/>
        <dbReference type="ChEBI" id="CHEBI:15377"/>
        <dbReference type="ChEBI" id="CHEBI:43474"/>
        <dbReference type="ChEBI" id="CHEBI:83420"/>
        <dbReference type="ChEBI" id="CHEBI:83423"/>
    </reaction>
    <physiologicalReaction direction="left-to-right" evidence="6">
        <dbReference type="Rhea" id="RHEA:43561"/>
    </physiologicalReaction>
</comment>
<sequence length="396" mass="45791">MFMIEVAFSLRQSLCSERKYDVCKFHQRVAIYPFDDHQPPRLALIKPFCEDVSSWLSKDQGNVAVVHCKAGKGRTGVMICCYLLHQKKFTSAEEVLQYYSQTRTRDEKVSPEDQLIDTCPFFCVFREKVKIYTSPVYEGAKRGDHEFPMTLPSPLAVCGDIMIQFFHKQKMAKKEKMFHFWFNTLFVKDEEQVIVNGRWTGSDPSLHSSYSNTNMEPVRLLSSVSTASQHFQVQHFQQQQQQQQQQQGTHEQSSTNHHDYHHQNSGPSNISQSSRQNRLSDDQLESKFPVNCQSPFSSALRQSVWRSMTSYSCKTLLLRKDELDKANKDKAHRIYNPAFTVRLYFAVGEDKSSLKEFDITNFHSATSDTEMGPESDLSDTDDEDDDEFGFRQTTQV</sequence>
<evidence type="ECO:0000256" key="1">
    <source>
        <dbReference type="ARBA" id="ARBA00004496"/>
    </source>
</evidence>
<evidence type="ECO:0000256" key="8">
    <source>
        <dbReference type="ARBA" id="ARBA00034338"/>
    </source>
</evidence>
<dbReference type="PROSITE" id="PS51181">
    <property type="entry name" value="PPASE_TENSIN"/>
    <property type="match status" value="1"/>
</dbReference>
<dbReference type="GO" id="GO:0004722">
    <property type="term" value="F:protein serine/threonine phosphatase activity"/>
    <property type="evidence" value="ECO:0007669"/>
    <property type="project" value="UniProtKB-EC"/>
</dbReference>
<name>A0AAD9JX42_9ANNE</name>
<evidence type="ECO:0000313" key="21">
    <source>
        <dbReference type="Proteomes" id="UP001208570"/>
    </source>
</evidence>
<dbReference type="GO" id="GO:0005829">
    <property type="term" value="C:cytosol"/>
    <property type="evidence" value="ECO:0007669"/>
    <property type="project" value="TreeGrafter"/>
</dbReference>
<evidence type="ECO:0000256" key="3">
    <source>
        <dbReference type="ARBA" id="ARBA00013081"/>
    </source>
</evidence>
<dbReference type="Proteomes" id="UP001208570">
    <property type="component" value="Unassembled WGS sequence"/>
</dbReference>